<organism evidence="1 2">
    <name type="scientific">Glycocaulis alkaliphilus</name>
    <dbReference type="NCBI Taxonomy" id="1434191"/>
    <lineage>
        <taxon>Bacteria</taxon>
        <taxon>Pseudomonadati</taxon>
        <taxon>Pseudomonadota</taxon>
        <taxon>Alphaproteobacteria</taxon>
        <taxon>Maricaulales</taxon>
        <taxon>Maricaulaceae</taxon>
        <taxon>Glycocaulis</taxon>
    </lineage>
</organism>
<gene>
    <name evidence="1" type="ORF">X907_1113</name>
</gene>
<dbReference type="KEGG" id="gak:X907_1113"/>
<protein>
    <submittedName>
        <fullName evidence="1">Uncharacterized protein</fullName>
    </submittedName>
</protein>
<name>A0A3T0E8D3_9PROT</name>
<keyword evidence="2" id="KW-1185">Reference proteome</keyword>
<reference evidence="1 2" key="1">
    <citation type="submission" date="2016-12" db="EMBL/GenBank/DDBJ databases">
        <title>The genome of dimorphic prosthecate Glycocaulis alkaliphilus 6b-8t, isolated from crude oil dictates its adaptability in petroleum environments.</title>
        <authorList>
            <person name="Wu X.-L."/>
            <person name="Geng S."/>
        </authorList>
    </citation>
    <scope>NUCLEOTIDE SEQUENCE [LARGE SCALE GENOMIC DNA]</scope>
    <source>
        <strain evidence="1 2">6B-8</strain>
    </source>
</reference>
<sequence>MADFSAGNGRPGRDINLGALLIAIVMFGACAVIAHASGVLGDTSSGLFITQSGEG</sequence>
<evidence type="ECO:0000313" key="1">
    <source>
        <dbReference type="EMBL" id="AZU03651.1"/>
    </source>
</evidence>
<dbReference type="AlphaFoldDB" id="A0A3T0E8D3"/>
<evidence type="ECO:0000313" key="2">
    <source>
        <dbReference type="Proteomes" id="UP000286954"/>
    </source>
</evidence>
<proteinExistence type="predicted"/>
<dbReference type="Proteomes" id="UP000286954">
    <property type="component" value="Chromosome"/>
</dbReference>
<dbReference type="EMBL" id="CP018911">
    <property type="protein sequence ID" value="AZU03651.1"/>
    <property type="molecule type" value="Genomic_DNA"/>
</dbReference>
<accession>A0A3T0E8D3</accession>
<dbReference type="RefSeq" id="WP_170175472.1">
    <property type="nucleotide sequence ID" value="NZ_BMFB01000005.1"/>
</dbReference>